<sequence length="177" mass="20469">MFDSLKVLKAGSKRQQKAYDAIRKLNVLQDLAPYHPVLCGTLPLGIDVEQSDLDIIMEVHDYQGFTKKIISLYQDKKDFRWKETEIRGERVIKANFHYFGFDFELFGQAVPTDKQNAYRHMVIEHKLLEEYPQIKEQVIQLKQQGVKTEPAFCQVLGIQGNDPYKDLLVYGKAIFGG</sequence>
<dbReference type="Pfam" id="PF14091">
    <property type="entry name" value="DUF4269"/>
    <property type="match status" value="1"/>
</dbReference>
<dbReference type="RefSeq" id="WP_211741832.1">
    <property type="nucleotide sequence ID" value="NZ_JAGXBY010000003.1"/>
</dbReference>
<evidence type="ECO:0000313" key="1">
    <source>
        <dbReference type="EMBL" id="MBS3680691.1"/>
    </source>
</evidence>
<reference evidence="1 2" key="1">
    <citation type="submission" date="2021-05" db="EMBL/GenBank/DDBJ databases">
        <title>Ornithinibacillus massiliensis sp. nov.</title>
        <authorList>
            <person name="Iwaza R."/>
            <person name="Lagier J.-C."/>
            <person name="Raoult D."/>
        </authorList>
    </citation>
    <scope>NUCLEOTIDE SEQUENCE [LARGE SCALE GENOMIC DNA]</scope>
    <source>
        <strain evidence="1 2">Marseille-P3601</strain>
    </source>
</reference>
<gene>
    <name evidence="1" type="ORF">KGF86_10730</name>
</gene>
<comment type="caution">
    <text evidence="1">The sequence shown here is derived from an EMBL/GenBank/DDBJ whole genome shotgun (WGS) entry which is preliminary data.</text>
</comment>
<protein>
    <submittedName>
        <fullName evidence="1">DUF4269 domain-containing protein</fullName>
    </submittedName>
</protein>
<proteinExistence type="predicted"/>
<accession>A0ABS5MED3</accession>
<dbReference type="Proteomes" id="UP000681870">
    <property type="component" value="Unassembled WGS sequence"/>
</dbReference>
<organism evidence="1 2">
    <name type="scientific">Ornithinibacillus massiliensis</name>
    <dbReference type="NCBI Taxonomy" id="1944633"/>
    <lineage>
        <taxon>Bacteria</taxon>
        <taxon>Bacillati</taxon>
        <taxon>Bacillota</taxon>
        <taxon>Bacilli</taxon>
        <taxon>Bacillales</taxon>
        <taxon>Bacillaceae</taxon>
        <taxon>Ornithinibacillus</taxon>
    </lineage>
</organism>
<dbReference type="InterPro" id="IPR025365">
    <property type="entry name" value="DUF4269"/>
</dbReference>
<keyword evidence="2" id="KW-1185">Reference proteome</keyword>
<dbReference type="EMBL" id="JAGXBY010000003">
    <property type="protein sequence ID" value="MBS3680691.1"/>
    <property type="molecule type" value="Genomic_DNA"/>
</dbReference>
<name>A0ABS5MED3_9BACI</name>
<evidence type="ECO:0000313" key="2">
    <source>
        <dbReference type="Proteomes" id="UP000681870"/>
    </source>
</evidence>